<dbReference type="SUPFAM" id="SSF48452">
    <property type="entry name" value="TPR-like"/>
    <property type="match status" value="1"/>
</dbReference>
<keyword evidence="2" id="KW-0238">DNA-binding</keyword>
<protein>
    <submittedName>
        <fullName evidence="2">DNA-binding SARP family transcriptional activator</fullName>
    </submittedName>
</protein>
<dbReference type="Proteomes" id="UP001239626">
    <property type="component" value="Unassembled WGS sequence"/>
</dbReference>
<dbReference type="Gene3D" id="1.25.40.10">
    <property type="entry name" value="Tetratricopeptide repeat domain"/>
    <property type="match status" value="1"/>
</dbReference>
<dbReference type="PANTHER" id="PTHR35807">
    <property type="entry name" value="TRANSCRIPTIONAL REGULATOR REDD-RELATED"/>
    <property type="match status" value="1"/>
</dbReference>
<dbReference type="InterPro" id="IPR016032">
    <property type="entry name" value="Sig_transdc_resp-reg_C-effctor"/>
</dbReference>
<dbReference type="GO" id="GO:0003677">
    <property type="term" value="F:DNA binding"/>
    <property type="evidence" value="ECO:0007669"/>
    <property type="project" value="UniProtKB-KW"/>
</dbReference>
<dbReference type="SMART" id="SM01043">
    <property type="entry name" value="BTAD"/>
    <property type="match status" value="1"/>
</dbReference>
<dbReference type="Gene3D" id="1.10.10.10">
    <property type="entry name" value="Winged helix-like DNA-binding domain superfamily/Winged helix DNA-binding domain"/>
    <property type="match status" value="1"/>
</dbReference>
<name>A0ABU0EFW0_9CELL</name>
<dbReference type="SUPFAM" id="SSF46894">
    <property type="entry name" value="C-terminal effector domain of the bipartite response regulators"/>
    <property type="match status" value="1"/>
</dbReference>
<dbReference type="RefSeq" id="WP_307492301.1">
    <property type="nucleotide sequence ID" value="NZ_JAUSVB010000003.1"/>
</dbReference>
<evidence type="ECO:0000313" key="3">
    <source>
        <dbReference type="Proteomes" id="UP001239626"/>
    </source>
</evidence>
<organism evidence="2 3">
    <name type="scientific">Cellulomonas humilata</name>
    <dbReference type="NCBI Taxonomy" id="144055"/>
    <lineage>
        <taxon>Bacteria</taxon>
        <taxon>Bacillati</taxon>
        <taxon>Actinomycetota</taxon>
        <taxon>Actinomycetes</taxon>
        <taxon>Micrococcales</taxon>
        <taxon>Cellulomonadaceae</taxon>
        <taxon>Cellulomonas</taxon>
    </lineage>
</organism>
<evidence type="ECO:0000259" key="1">
    <source>
        <dbReference type="SMART" id="SM01043"/>
    </source>
</evidence>
<dbReference type="InterPro" id="IPR005158">
    <property type="entry name" value="BTAD"/>
</dbReference>
<feature type="domain" description="Bacterial transcriptional activator" evidence="1">
    <location>
        <begin position="76"/>
        <end position="219"/>
    </location>
</feature>
<accession>A0ABU0EFW0</accession>
<sequence length="225" mass="25363">MEQLVGALAIHRNAGVRREELMEGVWPDRDGDQAGNSLNNLAHWLKQQLCDALGGKSPVHHYGGRYFLALGEDLAVDTMEFDRLGELGSRHSLEGDFETAVRLYDEALQLYVGDLTSGSDILFLLERERLRGRYLSIMATLAERCYALGDYEQSLQHALALVYADPCREDAHRMIMRCYVRNGQRSQALRHFALCRDILHREFGAVPEVATLALFEAVRTNPATV</sequence>
<dbReference type="Pfam" id="PF03704">
    <property type="entry name" value="BTAD"/>
    <property type="match status" value="1"/>
</dbReference>
<dbReference type="EMBL" id="JAUSVB010000003">
    <property type="protein sequence ID" value="MDQ0373930.1"/>
    <property type="molecule type" value="Genomic_DNA"/>
</dbReference>
<evidence type="ECO:0000313" key="2">
    <source>
        <dbReference type="EMBL" id="MDQ0373930.1"/>
    </source>
</evidence>
<gene>
    <name evidence="2" type="ORF">J2X26_002251</name>
</gene>
<proteinExistence type="predicted"/>
<dbReference type="InterPro" id="IPR051677">
    <property type="entry name" value="AfsR-DnrI-RedD_regulator"/>
</dbReference>
<keyword evidence="3" id="KW-1185">Reference proteome</keyword>
<comment type="caution">
    <text evidence="2">The sequence shown here is derived from an EMBL/GenBank/DDBJ whole genome shotgun (WGS) entry which is preliminary data.</text>
</comment>
<reference evidence="2 3" key="1">
    <citation type="submission" date="2023-07" db="EMBL/GenBank/DDBJ databases">
        <title>Sorghum-associated microbial communities from plants grown in Nebraska, USA.</title>
        <authorList>
            <person name="Schachtman D."/>
        </authorList>
    </citation>
    <scope>NUCLEOTIDE SEQUENCE [LARGE SCALE GENOMIC DNA]</scope>
    <source>
        <strain evidence="2 3">BE332</strain>
    </source>
</reference>
<dbReference type="InterPro" id="IPR011990">
    <property type="entry name" value="TPR-like_helical_dom_sf"/>
</dbReference>
<dbReference type="InterPro" id="IPR036388">
    <property type="entry name" value="WH-like_DNA-bd_sf"/>
</dbReference>